<accession>A0ABY5IRJ5</accession>
<evidence type="ECO:0008006" key="4">
    <source>
        <dbReference type="Google" id="ProtNLM"/>
    </source>
</evidence>
<evidence type="ECO:0000313" key="3">
    <source>
        <dbReference type="Proteomes" id="UP001059844"/>
    </source>
</evidence>
<sequence length="144" mass="16584">MTRLVIVLLFMYSFPGVTAQTGKSIDSLYAVKDYLLQVKAAVNTTNVKEKQIALDSLIRIGIQQEKRLTRHLKVILPHRNDEREKTELSFHLILQSVALYRADLKQNSNSKSEAAYMNKNIPPLVNKIYYYCRLAVNLKDTNTR</sequence>
<gene>
    <name evidence="2" type="ORF">NOX80_14315</name>
</gene>
<organism evidence="2 3">
    <name type="scientific">Flavobacterium cerinum</name>
    <dbReference type="NCBI Taxonomy" id="2502784"/>
    <lineage>
        <taxon>Bacteria</taxon>
        <taxon>Pseudomonadati</taxon>
        <taxon>Bacteroidota</taxon>
        <taxon>Flavobacteriia</taxon>
        <taxon>Flavobacteriales</taxon>
        <taxon>Flavobacteriaceae</taxon>
        <taxon>Flavobacterium</taxon>
    </lineage>
</organism>
<feature type="chain" id="PRO_5046368438" description="TerB family tellurite resistance protein" evidence="1">
    <location>
        <begin position="20"/>
        <end position="144"/>
    </location>
</feature>
<proteinExistence type="predicted"/>
<evidence type="ECO:0000256" key="1">
    <source>
        <dbReference type="SAM" id="SignalP"/>
    </source>
</evidence>
<evidence type="ECO:0000313" key="2">
    <source>
        <dbReference type="EMBL" id="UUC44797.1"/>
    </source>
</evidence>
<name>A0ABY5IRJ5_9FLAO</name>
<protein>
    <recommendedName>
        <fullName evidence="4">TerB family tellurite resistance protein</fullName>
    </recommendedName>
</protein>
<reference evidence="2" key="1">
    <citation type="submission" date="2022-07" db="EMBL/GenBank/DDBJ databases">
        <title>Isolation, identification, and degradation of a PFOSA degrading strain from sewage treatment plant.</title>
        <authorList>
            <person name="Zhang L."/>
            <person name="Huo Y."/>
        </authorList>
    </citation>
    <scope>NUCLEOTIDE SEQUENCE</scope>
    <source>
        <strain evidence="2">C1</strain>
    </source>
</reference>
<keyword evidence="3" id="KW-1185">Reference proteome</keyword>
<keyword evidence="1" id="KW-0732">Signal</keyword>
<dbReference type="EMBL" id="CP101751">
    <property type="protein sequence ID" value="UUC44797.1"/>
    <property type="molecule type" value="Genomic_DNA"/>
</dbReference>
<feature type="signal peptide" evidence="1">
    <location>
        <begin position="1"/>
        <end position="19"/>
    </location>
</feature>
<dbReference type="Proteomes" id="UP001059844">
    <property type="component" value="Chromosome"/>
</dbReference>
<dbReference type="RefSeq" id="WP_256550481.1">
    <property type="nucleotide sequence ID" value="NZ_CP101751.1"/>
</dbReference>